<gene>
    <name evidence="1" type="ORF">ALQ32_200171</name>
</gene>
<dbReference type="AlphaFoldDB" id="A0A3M3ZFM6"/>
<reference evidence="1 2" key="1">
    <citation type="submission" date="2018-08" db="EMBL/GenBank/DDBJ databases">
        <title>Recombination of ecologically and evolutionarily significant loci maintains genetic cohesion in the Pseudomonas syringae species complex.</title>
        <authorList>
            <person name="Dillon M."/>
            <person name="Thakur S."/>
            <person name="Almeida R.N.D."/>
            <person name="Weir B.S."/>
            <person name="Guttman D.S."/>
        </authorList>
    </citation>
    <scope>NUCLEOTIDE SEQUENCE [LARGE SCALE GENOMIC DNA]</scope>
    <source>
        <strain evidence="1 2">ICMP 4092</strain>
    </source>
</reference>
<proteinExistence type="predicted"/>
<accession>A0A3M3ZFM6</accession>
<evidence type="ECO:0000313" key="1">
    <source>
        <dbReference type="EMBL" id="RMO93461.1"/>
    </source>
</evidence>
<name>A0A3M3ZFM6_9PSED</name>
<evidence type="ECO:0000313" key="2">
    <source>
        <dbReference type="Proteomes" id="UP000268056"/>
    </source>
</evidence>
<dbReference type="Proteomes" id="UP000268056">
    <property type="component" value="Unassembled WGS sequence"/>
</dbReference>
<sequence length="40" mass="4465">MAFISSVFIADTLRSYPQTVQNLKAAAALDETYSDRKRVS</sequence>
<comment type="caution">
    <text evidence="1">The sequence shown here is derived from an EMBL/GenBank/DDBJ whole genome shotgun (WGS) entry which is preliminary data.</text>
</comment>
<organism evidence="1 2">
    <name type="scientific">Pseudomonas syringae pv. tagetis</name>
    <dbReference type="NCBI Taxonomy" id="129140"/>
    <lineage>
        <taxon>Bacteria</taxon>
        <taxon>Pseudomonadati</taxon>
        <taxon>Pseudomonadota</taxon>
        <taxon>Gammaproteobacteria</taxon>
        <taxon>Pseudomonadales</taxon>
        <taxon>Pseudomonadaceae</taxon>
        <taxon>Pseudomonas</taxon>
    </lineage>
</organism>
<dbReference type="EMBL" id="RBQC01000011">
    <property type="protein sequence ID" value="RMO93461.1"/>
    <property type="molecule type" value="Genomic_DNA"/>
</dbReference>
<protein>
    <submittedName>
        <fullName evidence="1">Uncharacterized protein</fullName>
    </submittedName>
</protein>